<dbReference type="PANTHER" id="PTHR47963">
    <property type="entry name" value="DEAD-BOX ATP-DEPENDENT RNA HELICASE 47, MITOCHONDRIAL"/>
    <property type="match status" value="1"/>
</dbReference>
<dbReference type="STRING" id="1121324.CLIT_2c00380"/>
<dbReference type="PROSITE" id="PS00039">
    <property type="entry name" value="DEAD_ATP_HELICASE"/>
    <property type="match status" value="1"/>
</dbReference>
<dbReference type="CDD" id="cd00268">
    <property type="entry name" value="DEADc"/>
    <property type="match status" value="1"/>
</dbReference>
<dbReference type="GO" id="GO:0005840">
    <property type="term" value="C:ribosome"/>
    <property type="evidence" value="ECO:0007669"/>
    <property type="project" value="TreeGrafter"/>
</dbReference>
<dbReference type="PROSITE" id="PS51194">
    <property type="entry name" value="HELICASE_CTER"/>
    <property type="match status" value="1"/>
</dbReference>
<dbReference type="PROSITE" id="PS51195">
    <property type="entry name" value="Q_MOTIF"/>
    <property type="match status" value="1"/>
</dbReference>
<organism evidence="10 11">
    <name type="scientific">Peptoclostridium litorale DSM 5388</name>
    <dbReference type="NCBI Taxonomy" id="1121324"/>
    <lineage>
        <taxon>Bacteria</taxon>
        <taxon>Bacillati</taxon>
        <taxon>Bacillota</taxon>
        <taxon>Clostridia</taxon>
        <taxon>Peptostreptococcales</taxon>
        <taxon>Peptoclostridiaceae</taxon>
        <taxon>Peptoclostridium</taxon>
    </lineage>
</organism>
<dbReference type="SMART" id="SM00490">
    <property type="entry name" value="HELICc"/>
    <property type="match status" value="1"/>
</dbReference>
<keyword evidence="2 6" id="KW-0378">Hydrolase</keyword>
<dbReference type="GO" id="GO:0003724">
    <property type="term" value="F:RNA helicase activity"/>
    <property type="evidence" value="ECO:0007669"/>
    <property type="project" value="InterPro"/>
</dbReference>
<proteinExistence type="inferred from homology"/>
<keyword evidence="3 6" id="KW-0347">Helicase</keyword>
<evidence type="ECO:0000256" key="2">
    <source>
        <dbReference type="ARBA" id="ARBA00022801"/>
    </source>
</evidence>
<sequence length="378" mass="42104">MKNFKDLNISDKLVEGLQREGITNPTKIQNETITLAIENMDIIAQAVTGSGKTLSYILPSFEKIDANSKDLHTIVLAPTHELVVQINNVVKNLAKNSNHPVRSTTIIGDVNIKKQIENLKSKPHIIVGTPGRMLELIKSKKIKAHQVKTIVIDEADKLLSDNNIQTVKDVIKTTLRDRQILVFSASIDKIAVDRASELMKNPKLINLADEKVNSDIEHMCVISSQRDKINSLRSLIHAAKPKKTIVFINKNELIQEVVSRLNYHQLSTVGIFGNATKTDRKKALDSFKSGKSNVLVASDLVARGLDLNDITHVINLDVPENLNEYIHRVGRTGRANKKGTAISIVTENEIPFLMKIEKLNGIVFAPKEIYNGKLMDLK</sequence>
<dbReference type="AlphaFoldDB" id="A0A069RQI2"/>
<feature type="domain" description="DEAD-box RNA helicase Q" evidence="9">
    <location>
        <begin position="2"/>
        <end position="30"/>
    </location>
</feature>
<dbReference type="Gene3D" id="3.40.50.300">
    <property type="entry name" value="P-loop containing nucleotide triphosphate hydrolases"/>
    <property type="match status" value="2"/>
</dbReference>
<evidence type="ECO:0000256" key="6">
    <source>
        <dbReference type="RuleBase" id="RU000492"/>
    </source>
</evidence>
<dbReference type="GO" id="GO:0009409">
    <property type="term" value="P:response to cold"/>
    <property type="evidence" value="ECO:0007669"/>
    <property type="project" value="TreeGrafter"/>
</dbReference>
<dbReference type="OrthoDB" id="9805696at2"/>
<dbReference type="InterPro" id="IPR014014">
    <property type="entry name" value="RNA_helicase_DEAD_Q_motif"/>
</dbReference>
<name>A0A069RQI2_PEPLI</name>
<accession>A0A069RQI2</accession>
<dbReference type="EMBL" id="JJMM01000002">
    <property type="protein sequence ID" value="KDR96432.1"/>
    <property type="molecule type" value="Genomic_DNA"/>
</dbReference>
<dbReference type="Proteomes" id="UP000027946">
    <property type="component" value="Unassembled WGS sequence"/>
</dbReference>
<keyword evidence="11" id="KW-1185">Reference proteome</keyword>
<evidence type="ECO:0000256" key="5">
    <source>
        <dbReference type="PROSITE-ProRule" id="PRU00552"/>
    </source>
</evidence>
<comment type="similarity">
    <text evidence="6">Belongs to the DEAD box helicase family.</text>
</comment>
<dbReference type="eggNOG" id="COG0513">
    <property type="taxonomic scope" value="Bacteria"/>
</dbReference>
<dbReference type="GO" id="GO:0016787">
    <property type="term" value="F:hydrolase activity"/>
    <property type="evidence" value="ECO:0007669"/>
    <property type="project" value="UniProtKB-KW"/>
</dbReference>
<feature type="short sequence motif" description="Q motif" evidence="5">
    <location>
        <begin position="2"/>
        <end position="30"/>
    </location>
</feature>
<keyword evidence="4 6" id="KW-0067">ATP-binding</keyword>
<dbReference type="InterPro" id="IPR027417">
    <property type="entry name" value="P-loop_NTPase"/>
</dbReference>
<dbReference type="Pfam" id="PF00270">
    <property type="entry name" value="DEAD"/>
    <property type="match status" value="1"/>
</dbReference>
<dbReference type="InterPro" id="IPR011545">
    <property type="entry name" value="DEAD/DEAH_box_helicase_dom"/>
</dbReference>
<comment type="caution">
    <text evidence="10">The sequence shown here is derived from an EMBL/GenBank/DDBJ whole genome shotgun (WGS) entry which is preliminary data.</text>
</comment>
<dbReference type="PANTHER" id="PTHR47963:SF7">
    <property type="entry name" value="ATP-DEPENDENT RNA HELICASE YFML-RELATED"/>
    <property type="match status" value="1"/>
</dbReference>
<reference evidence="10 11" key="1">
    <citation type="submission" date="2014-03" db="EMBL/GenBank/DDBJ databases">
        <title>Genome sequence of Clostridium litorale W6, DSM 5388.</title>
        <authorList>
            <person name="Poehlein A."/>
            <person name="Jagirdar A."/>
            <person name="Khonsari B."/>
            <person name="Chibani C.M."/>
            <person name="Gutierrez Gutierrez D.A."/>
            <person name="Davydova E."/>
            <person name="Alghaithi H.S."/>
            <person name="Nair K.P."/>
            <person name="Dhamotharan K."/>
            <person name="Chandran L."/>
            <person name="G W."/>
            <person name="Daniel R."/>
        </authorList>
    </citation>
    <scope>NUCLEOTIDE SEQUENCE [LARGE SCALE GENOMIC DNA]</scope>
    <source>
        <strain evidence="10 11">W6</strain>
    </source>
</reference>
<dbReference type="InterPro" id="IPR044742">
    <property type="entry name" value="DEAD/DEAH_RhlB"/>
</dbReference>
<dbReference type="InterPro" id="IPR050547">
    <property type="entry name" value="DEAD_box_RNA_helicases"/>
</dbReference>
<evidence type="ECO:0000259" key="8">
    <source>
        <dbReference type="PROSITE" id="PS51194"/>
    </source>
</evidence>
<evidence type="ECO:0000313" key="11">
    <source>
        <dbReference type="Proteomes" id="UP000027946"/>
    </source>
</evidence>
<dbReference type="SMART" id="SM00487">
    <property type="entry name" value="DEXDc"/>
    <property type="match status" value="1"/>
</dbReference>
<dbReference type="SUPFAM" id="SSF52540">
    <property type="entry name" value="P-loop containing nucleoside triphosphate hydrolases"/>
    <property type="match status" value="1"/>
</dbReference>
<dbReference type="InterPro" id="IPR014001">
    <property type="entry name" value="Helicase_ATP-bd"/>
</dbReference>
<dbReference type="InterPro" id="IPR001650">
    <property type="entry name" value="Helicase_C-like"/>
</dbReference>
<dbReference type="GO" id="GO:0005829">
    <property type="term" value="C:cytosol"/>
    <property type="evidence" value="ECO:0007669"/>
    <property type="project" value="TreeGrafter"/>
</dbReference>
<gene>
    <name evidence="10" type="ORF">CLIT_2c00380</name>
</gene>
<protein>
    <submittedName>
        <fullName evidence="10">DEAD-box ATP-dependent RNA helicase CshA family protein</fullName>
    </submittedName>
</protein>
<keyword evidence="1 6" id="KW-0547">Nucleotide-binding</keyword>
<evidence type="ECO:0000259" key="7">
    <source>
        <dbReference type="PROSITE" id="PS51192"/>
    </source>
</evidence>
<evidence type="ECO:0000256" key="1">
    <source>
        <dbReference type="ARBA" id="ARBA00022741"/>
    </source>
</evidence>
<evidence type="ECO:0000256" key="3">
    <source>
        <dbReference type="ARBA" id="ARBA00022806"/>
    </source>
</evidence>
<dbReference type="Pfam" id="PF00271">
    <property type="entry name" value="Helicase_C"/>
    <property type="match status" value="1"/>
</dbReference>
<feature type="domain" description="Helicase C-terminal" evidence="8">
    <location>
        <begin position="231"/>
        <end position="378"/>
    </location>
</feature>
<dbReference type="CDD" id="cd18787">
    <property type="entry name" value="SF2_C_DEAD"/>
    <property type="match status" value="1"/>
</dbReference>
<dbReference type="GO" id="GO:0005524">
    <property type="term" value="F:ATP binding"/>
    <property type="evidence" value="ECO:0007669"/>
    <property type="project" value="UniProtKB-KW"/>
</dbReference>
<evidence type="ECO:0000259" key="9">
    <source>
        <dbReference type="PROSITE" id="PS51195"/>
    </source>
</evidence>
<dbReference type="GO" id="GO:0033592">
    <property type="term" value="F:RNA strand annealing activity"/>
    <property type="evidence" value="ECO:0007669"/>
    <property type="project" value="TreeGrafter"/>
</dbReference>
<dbReference type="InterPro" id="IPR000629">
    <property type="entry name" value="RNA-helicase_DEAD-box_CS"/>
</dbReference>
<evidence type="ECO:0000313" key="10">
    <source>
        <dbReference type="EMBL" id="KDR96432.1"/>
    </source>
</evidence>
<dbReference type="RefSeq" id="WP_038260815.1">
    <property type="nucleotide sequence ID" value="NZ_FSRH01000001.1"/>
</dbReference>
<evidence type="ECO:0000256" key="4">
    <source>
        <dbReference type="ARBA" id="ARBA00022840"/>
    </source>
</evidence>
<feature type="domain" description="Helicase ATP-binding" evidence="7">
    <location>
        <begin position="33"/>
        <end position="205"/>
    </location>
</feature>
<dbReference type="PROSITE" id="PS51192">
    <property type="entry name" value="HELICASE_ATP_BIND_1"/>
    <property type="match status" value="1"/>
</dbReference>